<dbReference type="EMBL" id="KE145359">
    <property type="protein sequence ID" value="EPE32296.1"/>
    <property type="molecule type" value="Genomic_DNA"/>
</dbReference>
<dbReference type="eggNOG" id="KOG4135">
    <property type="taxonomic scope" value="Eukaryota"/>
</dbReference>
<evidence type="ECO:0000256" key="2">
    <source>
        <dbReference type="ARBA" id="ARBA00022679"/>
    </source>
</evidence>
<dbReference type="InterPro" id="IPR016181">
    <property type="entry name" value="Acyl_CoA_acyltransferase"/>
</dbReference>
<dbReference type="GO" id="GO:0008080">
    <property type="term" value="F:N-acetyltransferase activity"/>
    <property type="evidence" value="ECO:0007669"/>
    <property type="project" value="InterPro"/>
</dbReference>
<proteinExistence type="inferred from homology"/>
<dbReference type="InterPro" id="IPR000182">
    <property type="entry name" value="GNAT_dom"/>
</dbReference>
<dbReference type="GeneID" id="19466482"/>
<dbReference type="STRING" id="1116229.S3DJU0"/>
<evidence type="ECO:0000256" key="3">
    <source>
        <dbReference type="ARBA" id="ARBA00023315"/>
    </source>
</evidence>
<dbReference type="PANTHER" id="PTHR13256:SF16">
    <property type="entry name" value="ALPHA_BETA-TUBULIN-N-ACETYLTRANSFERASE 9"/>
    <property type="match status" value="1"/>
</dbReference>
<dbReference type="Proteomes" id="UP000016922">
    <property type="component" value="Unassembled WGS sequence"/>
</dbReference>
<keyword evidence="2 5" id="KW-0808">Transferase</keyword>
<dbReference type="RefSeq" id="XP_008080308.1">
    <property type="nucleotide sequence ID" value="XM_008082117.1"/>
</dbReference>
<evidence type="ECO:0000259" key="4">
    <source>
        <dbReference type="Pfam" id="PF13302"/>
    </source>
</evidence>
<dbReference type="HOGENOM" id="CLU_073102_0_0_1"/>
<dbReference type="OrthoDB" id="5043642at2759"/>
<protein>
    <submittedName>
        <fullName evidence="5">Acyl-CoA N-acyltransferases (Nat)</fullName>
    </submittedName>
</protein>
<dbReference type="SUPFAM" id="SSF55729">
    <property type="entry name" value="Acyl-CoA N-acyltransferases (Nat)"/>
    <property type="match status" value="1"/>
</dbReference>
<keyword evidence="6" id="KW-1185">Reference proteome</keyword>
<gene>
    <name evidence="5" type="ORF">GLAREA_07429</name>
</gene>
<organism evidence="5 6">
    <name type="scientific">Glarea lozoyensis (strain ATCC 20868 / MF5171)</name>
    <dbReference type="NCBI Taxonomy" id="1116229"/>
    <lineage>
        <taxon>Eukaryota</taxon>
        <taxon>Fungi</taxon>
        <taxon>Dikarya</taxon>
        <taxon>Ascomycota</taxon>
        <taxon>Pezizomycotina</taxon>
        <taxon>Leotiomycetes</taxon>
        <taxon>Helotiales</taxon>
        <taxon>Helotiaceae</taxon>
        <taxon>Glarea</taxon>
    </lineage>
</organism>
<dbReference type="Pfam" id="PF13302">
    <property type="entry name" value="Acetyltransf_3"/>
    <property type="match status" value="1"/>
</dbReference>
<dbReference type="KEGG" id="glz:GLAREA_07429"/>
<name>S3DJU0_GLAL2</name>
<evidence type="ECO:0000256" key="1">
    <source>
        <dbReference type="ARBA" id="ARBA00009342"/>
    </source>
</evidence>
<evidence type="ECO:0000313" key="6">
    <source>
        <dbReference type="Proteomes" id="UP000016922"/>
    </source>
</evidence>
<dbReference type="InterPro" id="IPR039135">
    <property type="entry name" value="NAT9-like"/>
</dbReference>
<dbReference type="AlphaFoldDB" id="S3DJU0"/>
<dbReference type="OMA" id="WHVPRYH"/>
<evidence type="ECO:0000313" key="5">
    <source>
        <dbReference type="EMBL" id="EPE32296.1"/>
    </source>
</evidence>
<feature type="domain" description="N-acetyltransferase" evidence="4">
    <location>
        <begin position="15"/>
        <end position="210"/>
    </location>
</feature>
<dbReference type="PANTHER" id="PTHR13256">
    <property type="entry name" value="N-ACETYLTRANSFERASE 9"/>
    <property type="match status" value="1"/>
</dbReference>
<accession>S3DJU0</accession>
<reference evidence="5 6" key="1">
    <citation type="journal article" date="2013" name="BMC Genomics">
        <title>Genomics-driven discovery of the pneumocandin biosynthetic gene cluster in the fungus Glarea lozoyensis.</title>
        <authorList>
            <person name="Chen L."/>
            <person name="Yue Q."/>
            <person name="Zhang X."/>
            <person name="Xiang M."/>
            <person name="Wang C."/>
            <person name="Li S."/>
            <person name="Che Y."/>
            <person name="Ortiz-Lopez F.J."/>
            <person name="Bills G.F."/>
            <person name="Liu X."/>
            <person name="An Z."/>
        </authorList>
    </citation>
    <scope>NUCLEOTIDE SEQUENCE [LARGE SCALE GENOMIC DNA]</scope>
    <source>
        <strain evidence="6">ATCC 20868 / MF5171</strain>
    </source>
</reference>
<dbReference type="Gene3D" id="3.40.630.30">
    <property type="match status" value="1"/>
</dbReference>
<sequence>MRVNQGVAVSLKDKVLLVPYESRHVERYHEWMSDPLLQEQTSSLPLTHPDEYAMQKSWRVDRDKLTFIICLPLTTIPSLTPISTADETTTGQVRSGEVDTPERMVGDVNMFLSDDDENDERVLGELEIMIAEKEMRGKGFARSALVTFIHFIRTHVSDILLEYSTPSSPTITTSSNPIPATIPPRNKLTLHAKISQENTASLALFESFGFCKTREEVSYFGEWDVRLEGFGEGGVSEIEALAVGDGYQELRYVEA</sequence>
<keyword evidence="3 5" id="KW-0012">Acyltransferase</keyword>
<comment type="similarity">
    <text evidence="1">Belongs to the acetyltransferase family. GNAT subfamily.</text>
</comment>